<feature type="region of interest" description="Disordered" evidence="1">
    <location>
        <begin position="33"/>
        <end position="60"/>
    </location>
</feature>
<reference evidence="3" key="1">
    <citation type="submission" date="2011-01" db="EMBL/GenBank/DDBJ databases">
        <title>The Genome Sequence of Nematocida parisii strain ERTm3.</title>
        <authorList>
            <consortium name="The Broad Institute Genome Sequencing Platform"/>
            <consortium name="The Broad Institute Genome Sequencing Center for Infectious Disease"/>
            <person name="Cuomo C."/>
            <person name="Troemel E."/>
            <person name="Young S.K."/>
            <person name="Zeng Q."/>
            <person name="Gargeya S."/>
            <person name="Fitzgerald M."/>
            <person name="Haas B."/>
            <person name="Abouelleil A."/>
            <person name="Alvarado L."/>
            <person name="Arachchi H.M."/>
            <person name="Berlin A."/>
            <person name="Chapman S.B."/>
            <person name="Gearin G."/>
            <person name="Goldberg J."/>
            <person name="Griggs A."/>
            <person name="Gujja S."/>
            <person name="Hansen M."/>
            <person name="Heiman D."/>
            <person name="Howarth C."/>
            <person name="Larimer J."/>
            <person name="Lui A."/>
            <person name="MacDonald P.J.P."/>
            <person name="McCowen C."/>
            <person name="Montmayeur A."/>
            <person name="Murphy C."/>
            <person name="Neiman D."/>
            <person name="Pearson M."/>
            <person name="Priest M."/>
            <person name="Roberts A."/>
            <person name="Saif S."/>
            <person name="Shea T."/>
            <person name="Sisk P."/>
            <person name="Stolte C."/>
            <person name="Sykes S."/>
            <person name="Wortman J."/>
            <person name="Nusbaum C."/>
            <person name="Birren B."/>
        </authorList>
    </citation>
    <scope>NUCLEOTIDE SEQUENCE</scope>
    <source>
        <strain evidence="3">ERTm3</strain>
    </source>
</reference>
<keyword evidence="2" id="KW-0732">Signal</keyword>
<sequence>MEKKKLINALLSCGLSLLLVASVIAVIPRYKPEATNKSSAETSSMHSMLETEHTTKNETENLEDIESLQSTKPLDESDINTPLGVKKEGLDIEDMAQNSNLSINTMLDAEKNTQPEEDILSSSSDKEAKVNTQDRQSKAEDISSTTGCAIEPEISIEKESNIKPISIEYNAPDIDVEQENKEIKETPDIEHNKIEQNPIIKYPHDLAPVPVRNPKEELIEMLECIVKRNPSLAPKTQKIYNDIYTINALLINRNTVVFENFRLSSINVVEKITLWEVLQACKEGKSIDIDISSSDPINRVTFFYPQNLMDIPAVIYAMFTYYNPNNMSNICLHLLQFDFQFSKNIFNEFQIFKIVRKLIISRTVIHTNTLNILKDFSNLKELSLSRGTILNSDVTASLPKNLERLLLFGIDNDIVNWALSGLSSCHNLYEMDISNIDFMDTYALNNLKDFGSIALFTLRNIVFTGCPNFSFLEKMSMVKKLTMRNIFYSYTEELKVKDLNRIKQSIMYLIPENTENSVLDKYADVVNRNKEVGSRIFFTNIDIDSKLYSDLELYRIEPRECEQHTIRIEFVNNLDCFGLDSIGIEFILNDLQCRLDVNTMPQTTVVTQALLLESLQSIKFPFLEIKTIDTIGLKNSLNNVFKESAIMNILSDQIMKYARNSRIKTLIMVSLVPSVTIDLYKIALFNSNMPDLVNLSLFNVGFDPGSIEYKNSNETSNMEYYKKYIQKNPNSKFYSFIKEENILKFA</sequence>
<dbReference type="AlphaFoldDB" id="I3ED96"/>
<dbReference type="HOGENOM" id="CLU_015892_0_0_1"/>
<proteinExistence type="predicted"/>
<dbReference type="InterPro" id="IPR032675">
    <property type="entry name" value="LRR_dom_sf"/>
</dbReference>
<evidence type="ECO:0000256" key="2">
    <source>
        <dbReference type="SAM" id="SignalP"/>
    </source>
</evidence>
<feature type="signal peptide" evidence="2">
    <location>
        <begin position="1"/>
        <end position="25"/>
    </location>
</feature>
<evidence type="ECO:0000313" key="4">
    <source>
        <dbReference type="Proteomes" id="UP000002872"/>
    </source>
</evidence>
<gene>
    <name evidence="3" type="ORF">NEQG_02528</name>
</gene>
<dbReference type="EMBL" id="GL870884">
    <property type="protein sequence ID" value="EIJ87193.1"/>
    <property type="molecule type" value="Genomic_DNA"/>
</dbReference>
<feature type="compositionally biased region" description="Basic and acidic residues" evidence="1">
    <location>
        <begin position="49"/>
        <end position="59"/>
    </location>
</feature>
<keyword evidence="4" id="KW-1185">Reference proteome</keyword>
<dbReference type="SUPFAM" id="SSF52058">
    <property type="entry name" value="L domain-like"/>
    <property type="match status" value="1"/>
</dbReference>
<dbReference type="InParanoid" id="I3ED96"/>
<accession>I3ED96</accession>
<evidence type="ECO:0000256" key="1">
    <source>
        <dbReference type="SAM" id="MobiDB-lite"/>
    </source>
</evidence>
<dbReference type="Gene3D" id="3.80.10.10">
    <property type="entry name" value="Ribonuclease Inhibitor"/>
    <property type="match status" value="1"/>
</dbReference>
<name>I3ED96_NEMP3</name>
<protein>
    <submittedName>
        <fullName evidence="3">Uncharacterized protein</fullName>
    </submittedName>
</protein>
<dbReference type="OrthoDB" id="10361273at2759"/>
<dbReference type="Proteomes" id="UP000002872">
    <property type="component" value="Unassembled WGS sequence"/>
</dbReference>
<feature type="chain" id="PRO_5003670457" evidence="2">
    <location>
        <begin position="26"/>
        <end position="746"/>
    </location>
</feature>
<organism evidence="3 4">
    <name type="scientific">Nematocida parisii (strain ERTm3)</name>
    <name type="common">Nematode killer fungus</name>
    <dbReference type="NCBI Taxonomy" id="935791"/>
    <lineage>
        <taxon>Eukaryota</taxon>
        <taxon>Fungi</taxon>
        <taxon>Fungi incertae sedis</taxon>
        <taxon>Microsporidia</taxon>
        <taxon>Nematocida</taxon>
    </lineage>
</organism>
<dbReference type="VEuPathDB" id="MicrosporidiaDB:NEQG_02528"/>
<feature type="region of interest" description="Disordered" evidence="1">
    <location>
        <begin position="113"/>
        <end position="144"/>
    </location>
</feature>
<feature type="compositionally biased region" description="Polar residues" evidence="1">
    <location>
        <begin position="35"/>
        <end position="46"/>
    </location>
</feature>
<evidence type="ECO:0000313" key="3">
    <source>
        <dbReference type="EMBL" id="EIJ87193.1"/>
    </source>
</evidence>